<feature type="domain" description="FAS1" evidence="1">
    <location>
        <begin position="55"/>
        <end position="213"/>
    </location>
</feature>
<evidence type="ECO:0000259" key="1">
    <source>
        <dbReference type="PROSITE" id="PS50213"/>
    </source>
</evidence>
<dbReference type="RefSeq" id="WP_090166549.1">
    <property type="nucleotide sequence ID" value="NZ_FOFB01000005.1"/>
</dbReference>
<organism evidence="2 3">
    <name type="scientific">Neolewinella agarilytica</name>
    <dbReference type="NCBI Taxonomy" id="478744"/>
    <lineage>
        <taxon>Bacteria</taxon>
        <taxon>Pseudomonadati</taxon>
        <taxon>Bacteroidota</taxon>
        <taxon>Saprospiria</taxon>
        <taxon>Saprospirales</taxon>
        <taxon>Lewinellaceae</taxon>
        <taxon>Neolewinella</taxon>
    </lineage>
</organism>
<evidence type="ECO:0000313" key="2">
    <source>
        <dbReference type="EMBL" id="SEQ09755.1"/>
    </source>
</evidence>
<dbReference type="EMBL" id="FOFB01000005">
    <property type="protein sequence ID" value="SEQ09755.1"/>
    <property type="molecule type" value="Genomic_DNA"/>
</dbReference>
<dbReference type="STRING" id="478744.SAMN05444359_105190"/>
<reference evidence="3" key="1">
    <citation type="submission" date="2016-10" db="EMBL/GenBank/DDBJ databases">
        <authorList>
            <person name="Varghese N."/>
            <person name="Submissions S."/>
        </authorList>
    </citation>
    <scope>NUCLEOTIDE SEQUENCE [LARGE SCALE GENOMIC DNA]</scope>
    <source>
        <strain evidence="3">DSM 24740</strain>
    </source>
</reference>
<dbReference type="SUPFAM" id="SSF82153">
    <property type="entry name" value="FAS1 domain"/>
    <property type="match status" value="1"/>
</dbReference>
<dbReference type="InParanoid" id="A0A1H9D8F6"/>
<sequence>MQNTFAILRGVAAMFVLLCFVTGCDLPVQPKFEFESEIGELVTFEDQTVLEWMRSPESVNPSNSRVNFDIMVSAIEATGLEDEYNDPNDRRTFLMLNNEAFTANGEIFAVLGVDAIDSLDTDGIDRLRTILRYHIIDAYVDQGPDALPVLLVHYFFQTLIPGEEGIISANRDERFRMNINRADGLPGNARGTQVRQHNYVFSNGVGHHIRDYVRNRPY</sequence>
<protein>
    <submittedName>
        <fullName evidence="2">Fasciclin domain-containing protein</fullName>
    </submittedName>
</protein>
<dbReference type="AlphaFoldDB" id="A0A1H9D8F6"/>
<dbReference type="OrthoDB" id="837760at2"/>
<dbReference type="InterPro" id="IPR036378">
    <property type="entry name" value="FAS1_dom_sf"/>
</dbReference>
<evidence type="ECO:0000313" key="3">
    <source>
        <dbReference type="Proteomes" id="UP000199021"/>
    </source>
</evidence>
<dbReference type="Pfam" id="PF02469">
    <property type="entry name" value="Fasciclin"/>
    <property type="match status" value="1"/>
</dbReference>
<name>A0A1H9D8F6_9BACT</name>
<keyword evidence="3" id="KW-1185">Reference proteome</keyword>
<proteinExistence type="predicted"/>
<dbReference type="Proteomes" id="UP000199021">
    <property type="component" value="Unassembled WGS sequence"/>
</dbReference>
<dbReference type="InterPro" id="IPR000782">
    <property type="entry name" value="FAS1_domain"/>
</dbReference>
<accession>A0A1H9D8F6</accession>
<dbReference type="PROSITE" id="PS50213">
    <property type="entry name" value="FAS1"/>
    <property type="match status" value="1"/>
</dbReference>
<gene>
    <name evidence="2" type="ORF">SAMN05444359_105190</name>
</gene>
<dbReference type="Gene3D" id="2.30.180.10">
    <property type="entry name" value="FAS1 domain"/>
    <property type="match status" value="1"/>
</dbReference>